<comment type="caution">
    <text evidence="11">The sequence shown here is derived from an EMBL/GenBank/DDBJ whole genome shotgun (WGS) entry which is preliminary data.</text>
</comment>
<keyword evidence="7" id="KW-0046">Antibiotic resistance</keyword>
<feature type="transmembrane region" description="Helical" evidence="9">
    <location>
        <begin position="84"/>
        <end position="107"/>
    </location>
</feature>
<feature type="transmembrane region" description="Helical" evidence="9">
    <location>
        <begin position="236"/>
        <end position="255"/>
    </location>
</feature>
<evidence type="ECO:0000256" key="1">
    <source>
        <dbReference type="ARBA" id="ARBA00004651"/>
    </source>
</evidence>
<dbReference type="Proteomes" id="UP000659223">
    <property type="component" value="Unassembled WGS sequence"/>
</dbReference>
<keyword evidence="2" id="KW-0813">Transport</keyword>
<organism evidence="11 12">
    <name type="scientific">Streptomyces hiroshimensis</name>
    <dbReference type="NCBI Taxonomy" id="66424"/>
    <lineage>
        <taxon>Bacteria</taxon>
        <taxon>Bacillati</taxon>
        <taxon>Actinomycetota</taxon>
        <taxon>Actinomycetes</taxon>
        <taxon>Kitasatosporales</taxon>
        <taxon>Streptomycetaceae</taxon>
        <taxon>Streptomyces</taxon>
    </lineage>
</organism>
<feature type="transmembrane region" description="Helical" evidence="9">
    <location>
        <begin position="275"/>
        <end position="297"/>
    </location>
</feature>
<feature type="transmembrane region" description="Helical" evidence="9">
    <location>
        <begin position="337"/>
        <end position="356"/>
    </location>
</feature>
<dbReference type="InterPro" id="IPR020846">
    <property type="entry name" value="MFS_dom"/>
</dbReference>
<evidence type="ECO:0000259" key="10">
    <source>
        <dbReference type="PROSITE" id="PS50850"/>
    </source>
</evidence>
<protein>
    <submittedName>
        <fullName evidence="11">MFS transporter</fullName>
    </submittedName>
</protein>
<evidence type="ECO:0000256" key="5">
    <source>
        <dbReference type="ARBA" id="ARBA00022989"/>
    </source>
</evidence>
<feature type="transmembrane region" description="Helical" evidence="9">
    <location>
        <begin position="362"/>
        <end position="387"/>
    </location>
</feature>
<gene>
    <name evidence="11" type="ORF">GCM10010324_65680</name>
</gene>
<evidence type="ECO:0000256" key="3">
    <source>
        <dbReference type="ARBA" id="ARBA00022475"/>
    </source>
</evidence>
<dbReference type="PANTHER" id="PTHR42718:SF46">
    <property type="entry name" value="BLR6921 PROTEIN"/>
    <property type="match status" value="1"/>
</dbReference>
<reference evidence="12" key="1">
    <citation type="journal article" date="2019" name="Int. J. Syst. Evol. Microbiol.">
        <title>The Global Catalogue of Microorganisms (GCM) 10K type strain sequencing project: providing services to taxonomists for standard genome sequencing and annotation.</title>
        <authorList>
            <consortium name="The Broad Institute Genomics Platform"/>
            <consortium name="The Broad Institute Genome Sequencing Center for Infectious Disease"/>
            <person name="Wu L."/>
            <person name="Ma J."/>
        </authorList>
    </citation>
    <scope>NUCLEOTIDE SEQUENCE [LARGE SCALE GENOMIC DNA]</scope>
    <source>
        <strain evidence="12">JCM 4586</strain>
    </source>
</reference>
<feature type="transmembrane region" description="Helical" evidence="9">
    <location>
        <begin position="445"/>
        <end position="467"/>
    </location>
</feature>
<feature type="region of interest" description="Disordered" evidence="8">
    <location>
        <begin position="472"/>
        <end position="522"/>
    </location>
</feature>
<comment type="subcellular location">
    <subcellularLocation>
        <location evidence="1">Cell membrane</location>
        <topology evidence="1">Multi-pass membrane protein</topology>
    </subcellularLocation>
</comment>
<dbReference type="RefSeq" id="WP_190025416.1">
    <property type="nucleotide sequence ID" value="NZ_BMUT01000022.1"/>
</dbReference>
<keyword evidence="4 9" id="KW-0812">Transmembrane</keyword>
<evidence type="ECO:0000256" key="6">
    <source>
        <dbReference type="ARBA" id="ARBA00023136"/>
    </source>
</evidence>
<evidence type="ECO:0000313" key="11">
    <source>
        <dbReference type="EMBL" id="GGY09740.1"/>
    </source>
</evidence>
<feature type="transmembrane region" description="Helical" evidence="9">
    <location>
        <begin position="175"/>
        <end position="193"/>
    </location>
</feature>
<sequence>MSSGYAPAPGAVARTGRGFALLGAVQVVLILAITMLSPALPAIQHDLGLSGAQLTLVSAAYGLSFSGLLMLGGRLGDLMGRRRALVAGAAVFGLASAAAGLGPGFAFLLGGRFVQGVGAALAAPAAMSLVRSLYPEEARHARALAVWGGLAGFGATAGMLLSGTVSTWVSWRWSFVVPVAVSLIAVAAARRVLPAGPDPVRVRLDVPGAVLVTAGLTVMSYGLVQAGERPWGAGVVWGPVAAGVLLLAAFVAVELRVPHPLVPLGFLARRHRATALWAVFIGSAGMSTIFFLLSLYFQEVRNASPLLTSAAFLPFSAAQVVTGMLAGRLIGRFGGRVVMVGGLLAAAAGLVLIGQLGADSAYAGLLLAGLIVFPVGIACVFSGSTVVALEGVEDERAGLAGGVVNTALEVGPTVGLAVLVSLATAHATGLRDAGESAGSATSSGYAFALLIAAAAFGASAVVSAVLLRSPRSPRGARGLQGGAGRRADGRGAESVRSAGPPADAALGVAGTGSGSSPRAGGV</sequence>
<name>A0ABQ2ZDG3_9ACTN</name>
<dbReference type="CDD" id="cd17321">
    <property type="entry name" value="MFS_MMR_MDR_like"/>
    <property type="match status" value="1"/>
</dbReference>
<evidence type="ECO:0000256" key="9">
    <source>
        <dbReference type="SAM" id="Phobius"/>
    </source>
</evidence>
<evidence type="ECO:0000256" key="8">
    <source>
        <dbReference type="SAM" id="MobiDB-lite"/>
    </source>
</evidence>
<evidence type="ECO:0000256" key="7">
    <source>
        <dbReference type="ARBA" id="ARBA00023251"/>
    </source>
</evidence>
<dbReference type="Pfam" id="PF07690">
    <property type="entry name" value="MFS_1"/>
    <property type="match status" value="1"/>
</dbReference>
<dbReference type="EMBL" id="BMUT01000022">
    <property type="protein sequence ID" value="GGY09740.1"/>
    <property type="molecule type" value="Genomic_DNA"/>
</dbReference>
<feature type="transmembrane region" description="Helical" evidence="9">
    <location>
        <begin position="52"/>
        <end position="72"/>
    </location>
</feature>
<dbReference type="PANTHER" id="PTHR42718">
    <property type="entry name" value="MAJOR FACILITATOR SUPERFAMILY MULTIDRUG TRANSPORTER MFSC"/>
    <property type="match status" value="1"/>
</dbReference>
<feature type="transmembrane region" description="Helical" evidence="9">
    <location>
        <begin position="19"/>
        <end position="40"/>
    </location>
</feature>
<feature type="transmembrane region" description="Helical" evidence="9">
    <location>
        <begin position="205"/>
        <end position="224"/>
    </location>
</feature>
<dbReference type="Gene3D" id="1.20.1250.20">
    <property type="entry name" value="MFS general substrate transporter like domains"/>
    <property type="match status" value="1"/>
</dbReference>
<keyword evidence="3" id="KW-1003">Cell membrane</keyword>
<proteinExistence type="predicted"/>
<evidence type="ECO:0000313" key="12">
    <source>
        <dbReference type="Proteomes" id="UP000659223"/>
    </source>
</evidence>
<dbReference type="InterPro" id="IPR036259">
    <property type="entry name" value="MFS_trans_sf"/>
</dbReference>
<dbReference type="Gene3D" id="1.20.1720.10">
    <property type="entry name" value="Multidrug resistance protein D"/>
    <property type="match status" value="1"/>
</dbReference>
<feature type="transmembrane region" description="Helical" evidence="9">
    <location>
        <begin position="146"/>
        <end position="169"/>
    </location>
</feature>
<feature type="transmembrane region" description="Helical" evidence="9">
    <location>
        <begin position="303"/>
        <end position="325"/>
    </location>
</feature>
<feature type="transmembrane region" description="Helical" evidence="9">
    <location>
        <begin position="399"/>
        <end position="425"/>
    </location>
</feature>
<feature type="transmembrane region" description="Helical" evidence="9">
    <location>
        <begin position="113"/>
        <end position="134"/>
    </location>
</feature>
<keyword evidence="5 9" id="KW-1133">Transmembrane helix</keyword>
<accession>A0ABQ2ZDG3</accession>
<keyword evidence="12" id="KW-1185">Reference proteome</keyword>
<dbReference type="SUPFAM" id="SSF103473">
    <property type="entry name" value="MFS general substrate transporter"/>
    <property type="match status" value="1"/>
</dbReference>
<dbReference type="PROSITE" id="PS50850">
    <property type="entry name" value="MFS"/>
    <property type="match status" value="1"/>
</dbReference>
<keyword evidence="6 9" id="KW-0472">Membrane</keyword>
<evidence type="ECO:0000256" key="2">
    <source>
        <dbReference type="ARBA" id="ARBA00022448"/>
    </source>
</evidence>
<dbReference type="InterPro" id="IPR011701">
    <property type="entry name" value="MFS"/>
</dbReference>
<evidence type="ECO:0000256" key="4">
    <source>
        <dbReference type="ARBA" id="ARBA00022692"/>
    </source>
</evidence>
<feature type="domain" description="Major facilitator superfamily (MFS) profile" evidence="10">
    <location>
        <begin position="18"/>
        <end position="471"/>
    </location>
</feature>